<organism evidence="1 2">
    <name type="scientific">Litoribrevibacter euphylliae</name>
    <dbReference type="NCBI Taxonomy" id="1834034"/>
    <lineage>
        <taxon>Bacteria</taxon>
        <taxon>Pseudomonadati</taxon>
        <taxon>Pseudomonadota</taxon>
        <taxon>Gammaproteobacteria</taxon>
        <taxon>Oceanospirillales</taxon>
        <taxon>Oceanospirillaceae</taxon>
        <taxon>Litoribrevibacter</taxon>
    </lineage>
</organism>
<protein>
    <submittedName>
        <fullName evidence="1">Uncharacterized protein</fullName>
    </submittedName>
</protein>
<evidence type="ECO:0000313" key="1">
    <source>
        <dbReference type="EMBL" id="MFC3151316.1"/>
    </source>
</evidence>
<gene>
    <name evidence="1" type="ORF">ACFOEK_09790</name>
</gene>
<evidence type="ECO:0000313" key="2">
    <source>
        <dbReference type="Proteomes" id="UP001595476"/>
    </source>
</evidence>
<dbReference type="Proteomes" id="UP001595476">
    <property type="component" value="Unassembled WGS sequence"/>
</dbReference>
<sequence>MMESRKILVTKLVEYKAPIGDILEDLKSYGWDSEINLVTLTPFHLINVLERFISNELSDVQVRNWANAIEHREDIGLLSEYKDTLDEMIFWLANPVINYPINKDLAIRVIKNLKSNNVQ</sequence>
<name>A0ABV7HID5_9GAMM</name>
<keyword evidence="2" id="KW-1185">Reference proteome</keyword>
<dbReference type="RefSeq" id="WP_386719851.1">
    <property type="nucleotide sequence ID" value="NZ_JBHRSZ010000004.1"/>
</dbReference>
<reference evidence="2" key="1">
    <citation type="journal article" date="2019" name="Int. J. Syst. Evol. Microbiol.">
        <title>The Global Catalogue of Microorganisms (GCM) 10K type strain sequencing project: providing services to taxonomists for standard genome sequencing and annotation.</title>
        <authorList>
            <consortium name="The Broad Institute Genomics Platform"/>
            <consortium name="The Broad Institute Genome Sequencing Center for Infectious Disease"/>
            <person name="Wu L."/>
            <person name="Ma J."/>
        </authorList>
    </citation>
    <scope>NUCLEOTIDE SEQUENCE [LARGE SCALE GENOMIC DNA]</scope>
    <source>
        <strain evidence="2">KCTC 52438</strain>
    </source>
</reference>
<proteinExistence type="predicted"/>
<accession>A0ABV7HID5</accession>
<dbReference type="EMBL" id="JBHRSZ010000004">
    <property type="protein sequence ID" value="MFC3151316.1"/>
    <property type="molecule type" value="Genomic_DNA"/>
</dbReference>
<comment type="caution">
    <text evidence="1">The sequence shown here is derived from an EMBL/GenBank/DDBJ whole genome shotgun (WGS) entry which is preliminary data.</text>
</comment>